<protein>
    <submittedName>
        <fullName evidence="9">Starch-binding associating with outer membrane family protein</fullName>
    </submittedName>
</protein>
<dbReference type="SUPFAM" id="SSF48452">
    <property type="entry name" value="TPR-like"/>
    <property type="match status" value="1"/>
</dbReference>
<keyword evidence="5" id="KW-0998">Cell outer membrane</keyword>
<keyword evidence="4" id="KW-0472">Membrane</keyword>
<dbReference type="Gene3D" id="1.25.40.390">
    <property type="match status" value="1"/>
</dbReference>
<dbReference type="InterPro" id="IPR011990">
    <property type="entry name" value="TPR-like_helical_dom_sf"/>
</dbReference>
<dbReference type="EMBL" id="JGDB01000278">
    <property type="protein sequence ID" value="EXY88570.1"/>
    <property type="molecule type" value="Genomic_DNA"/>
</dbReference>
<dbReference type="InterPro" id="IPR033985">
    <property type="entry name" value="SusD-like_N"/>
</dbReference>
<evidence type="ECO:0000256" key="6">
    <source>
        <dbReference type="SAM" id="SignalP"/>
    </source>
</evidence>
<dbReference type="GO" id="GO:0009279">
    <property type="term" value="C:cell outer membrane"/>
    <property type="evidence" value="ECO:0007669"/>
    <property type="project" value="UniProtKB-SubCell"/>
</dbReference>
<evidence type="ECO:0000256" key="4">
    <source>
        <dbReference type="ARBA" id="ARBA00023136"/>
    </source>
</evidence>
<proteinExistence type="inferred from homology"/>
<comment type="subcellular location">
    <subcellularLocation>
        <location evidence="1">Cell outer membrane</location>
    </subcellularLocation>
</comment>
<evidence type="ECO:0000256" key="5">
    <source>
        <dbReference type="ARBA" id="ARBA00023237"/>
    </source>
</evidence>
<evidence type="ECO:0000259" key="7">
    <source>
        <dbReference type="Pfam" id="PF07980"/>
    </source>
</evidence>
<dbReference type="Pfam" id="PF07980">
    <property type="entry name" value="SusD_RagB"/>
    <property type="match status" value="1"/>
</dbReference>
<gene>
    <name evidence="9" type="ORF">M125_4838</name>
</gene>
<comment type="similarity">
    <text evidence="2">Belongs to the SusD family.</text>
</comment>
<dbReference type="AlphaFoldDB" id="A0A015X7E5"/>
<dbReference type="PATRIC" id="fig|1339316.3.peg.4590"/>
<comment type="caution">
    <text evidence="9">The sequence shown here is derived from an EMBL/GenBank/DDBJ whole genome shotgun (WGS) entry which is preliminary data.</text>
</comment>
<organism evidence="9 10">
    <name type="scientific">Bacteroides fragilis str. 3998T(B)3</name>
    <dbReference type="NCBI Taxonomy" id="1339316"/>
    <lineage>
        <taxon>Bacteria</taxon>
        <taxon>Pseudomonadati</taxon>
        <taxon>Bacteroidota</taxon>
        <taxon>Bacteroidia</taxon>
        <taxon>Bacteroidales</taxon>
        <taxon>Bacteroidaceae</taxon>
        <taxon>Bacteroides</taxon>
    </lineage>
</organism>
<dbReference type="Proteomes" id="UP000020773">
    <property type="component" value="Unassembled WGS sequence"/>
</dbReference>
<evidence type="ECO:0000256" key="2">
    <source>
        <dbReference type="ARBA" id="ARBA00006275"/>
    </source>
</evidence>
<evidence type="ECO:0000313" key="10">
    <source>
        <dbReference type="Proteomes" id="UP000020773"/>
    </source>
</evidence>
<feature type="domain" description="SusD-like N-terminal" evidence="8">
    <location>
        <begin position="64"/>
        <end position="210"/>
    </location>
</feature>
<name>A0A015X7E5_BACFG</name>
<dbReference type="RefSeq" id="WP_005814313.1">
    <property type="nucleotide sequence ID" value="NZ_JGDB01000278.1"/>
</dbReference>
<feature type="chain" id="PRO_5001479343" evidence="6">
    <location>
        <begin position="21"/>
        <end position="569"/>
    </location>
</feature>
<evidence type="ECO:0000256" key="3">
    <source>
        <dbReference type="ARBA" id="ARBA00022729"/>
    </source>
</evidence>
<evidence type="ECO:0000259" key="8">
    <source>
        <dbReference type="Pfam" id="PF14322"/>
    </source>
</evidence>
<feature type="signal peptide" evidence="6">
    <location>
        <begin position="1"/>
        <end position="20"/>
    </location>
</feature>
<dbReference type="PROSITE" id="PS51257">
    <property type="entry name" value="PROKAR_LIPOPROTEIN"/>
    <property type="match status" value="1"/>
</dbReference>
<accession>A0A015X7E5</accession>
<feature type="domain" description="RagB/SusD" evidence="7">
    <location>
        <begin position="261"/>
        <end position="569"/>
    </location>
</feature>
<reference evidence="9 10" key="1">
    <citation type="submission" date="2014-02" db="EMBL/GenBank/DDBJ databases">
        <authorList>
            <person name="Sears C."/>
            <person name="Carroll K."/>
            <person name="Sack B.R."/>
            <person name="Qadri F."/>
            <person name="Myers L.L."/>
            <person name="Chung G.-T."/>
            <person name="Escheverria P."/>
            <person name="Fraser C.M."/>
            <person name="Sadzewicz L."/>
            <person name="Shefchek K.A."/>
            <person name="Tallon L."/>
            <person name="Das S.P."/>
            <person name="Daugherty S."/>
            <person name="Mongodin E.F."/>
        </authorList>
    </citation>
    <scope>NUCLEOTIDE SEQUENCE [LARGE SCALE GENOMIC DNA]</scope>
    <source>
        <strain evidence="10">3998T(B)3</strain>
    </source>
</reference>
<dbReference type="InterPro" id="IPR012944">
    <property type="entry name" value="SusD_RagB_dom"/>
</dbReference>
<dbReference type="Pfam" id="PF14322">
    <property type="entry name" value="SusD-like_3"/>
    <property type="match status" value="1"/>
</dbReference>
<evidence type="ECO:0000313" key="9">
    <source>
        <dbReference type="EMBL" id="EXY88570.1"/>
    </source>
</evidence>
<sequence length="569" mass="65555">MIMKKINVIIALSLILGCSACSDILDKGPLDKFSENDVWSSPQLAQAFLYPTLNDATGKLIWDDKWTDNDVIQDDGNASNVNKEQIDRYHDAGWNVYGQIRKCNLAIQKMEENETFIEQDRKYLTAQAKMLRAMIYFTRARLFGKLMIVDRVLDAEENMELPRTNTIKETYDFILNDLQEAAPDLPVSLSGQQGMLSRGAAYALIAEVALHGASYIESGQNEYYAIAKSASEDLFDLGIYELDKNYEKLFNEFDYALNSNEIILAQWRHENNTTFAGTWMQYLVPNISNDKLKEFANPKLIDSFEGWIGMFPSVDLVNEYEVIDVDGSAKNWDESSYYKDYQQNGGYVSKAIYRNRDNRFYATVVQDSSRYFNSLVTMREKGNLHWDSKTGSDWGTALTGYIYRKGVYTGRNLWNSDPTYYHQIVMRLGRSYLNYAEVMLRLNDIETAIEYVNKTRTIHGGLPALSKGLSLSEAWKAYKRERRVELVHEGDRYWSLLRWGKADGKETVSELNKTHHSISISEDGKTFKIIPLPYQTAFNERVFTKKRYLYPVPEGERVNNPSLDQNEGW</sequence>
<evidence type="ECO:0000256" key="1">
    <source>
        <dbReference type="ARBA" id="ARBA00004442"/>
    </source>
</evidence>
<keyword evidence="3 6" id="KW-0732">Signal</keyword>